<evidence type="ECO:0000256" key="1">
    <source>
        <dbReference type="ARBA" id="ARBA00004123"/>
    </source>
</evidence>
<keyword evidence="6" id="KW-0539">Nucleus</keyword>
<dbReference type="InterPro" id="IPR022042">
    <property type="entry name" value="snRNA-activating_su3"/>
</dbReference>
<evidence type="ECO:0000256" key="2">
    <source>
        <dbReference type="ARBA" id="ARBA00010410"/>
    </source>
</evidence>
<protein>
    <recommendedName>
        <fullName evidence="10">snRNA-activating protein complex subunit 3</fullName>
    </recommendedName>
</protein>
<dbReference type="Proteomes" id="UP001473302">
    <property type="component" value="Unassembled WGS sequence"/>
</dbReference>
<comment type="similarity">
    <text evidence="2">Belongs to the SNAPC3/SRD2 family.</text>
</comment>
<keyword evidence="3" id="KW-0805">Transcription regulation</keyword>
<keyword evidence="9" id="KW-1185">Reference proteome</keyword>
<evidence type="ECO:0008006" key="10">
    <source>
        <dbReference type="Google" id="ProtNLM"/>
    </source>
</evidence>
<feature type="compositionally biased region" description="Acidic residues" evidence="7">
    <location>
        <begin position="123"/>
        <end position="135"/>
    </location>
</feature>
<reference evidence="8 9" key="1">
    <citation type="submission" date="2024-04" db="EMBL/GenBank/DDBJ databases">
        <title>genome sequences of Mucor flavus KT1a and Helicostylum pulchrum KT1b strains isolated from the surface of a dry-aged beef.</title>
        <authorList>
            <person name="Toyotome T."/>
            <person name="Hosono M."/>
            <person name="Torimaru M."/>
            <person name="Fukuda K."/>
            <person name="Mikami N."/>
        </authorList>
    </citation>
    <scope>NUCLEOTIDE SEQUENCE [LARGE SCALE GENOMIC DNA]</scope>
    <source>
        <strain evidence="8 9">KT1a</strain>
    </source>
</reference>
<feature type="compositionally biased region" description="Acidic residues" evidence="7">
    <location>
        <begin position="145"/>
        <end position="156"/>
    </location>
</feature>
<proteinExistence type="inferred from homology"/>
<evidence type="ECO:0000256" key="3">
    <source>
        <dbReference type="ARBA" id="ARBA00023015"/>
    </source>
</evidence>
<dbReference type="Pfam" id="PF12251">
    <property type="entry name" value="SNAPC3"/>
    <property type="match status" value="1"/>
</dbReference>
<accession>A0ABP9Z492</accession>
<gene>
    <name evidence="8" type="ORF">MFLAVUS_007402</name>
</gene>
<evidence type="ECO:0000256" key="6">
    <source>
        <dbReference type="ARBA" id="ARBA00023242"/>
    </source>
</evidence>
<feature type="compositionally biased region" description="Polar residues" evidence="7">
    <location>
        <begin position="179"/>
        <end position="193"/>
    </location>
</feature>
<sequence length="517" mass="59808">MTTPNQLKKSYQKLFERQRLIETDPEFIKKRKRYENIDLKSKYDLATLSEIFQDPELLSRISSDVFSLQTLRERESRPRPTTKKPQAKDVVANRVIPDEEPEKIVSLEHQNESSRKRKKNEDHTEEEEEEEEEENGSGCEKNSDQDELNSESDQDSVSEVSEQSSQELNRKGKGRREQGSVSSTPSESNLSQVTNPINVYTLNLALPSACVNESTDKSNEPEEEEFPLAKALKETSALYKESILNSIGPKYLYTLLPRQCEIKAYKYVKEDYNPPNADIEDEHDSLNDTLITITIYDASTTAKKFQEIEILGSQRISDFRDAIYCLSDFVMNSDRQGKNPDGEVINTLGKKLSPSMIYMDHVFYVDTRLEVYGEDYYDDLIDSWLTKKDVNKSVFSYTKKNMDVLFQDIALNLHKPVAFIHQDKCEHMLRVQSVRLIANSEFRSKDEFPRTTYNLKYVRFKCSMCTIFPATKMTEEEIISGFSPCYYCDNCFESFHNENTTVAVKEYYGTRGGHIKK</sequence>
<keyword evidence="5" id="KW-0804">Transcription</keyword>
<comment type="subcellular location">
    <subcellularLocation>
        <location evidence="1">Nucleus</location>
    </subcellularLocation>
</comment>
<evidence type="ECO:0000313" key="9">
    <source>
        <dbReference type="Proteomes" id="UP001473302"/>
    </source>
</evidence>
<comment type="caution">
    <text evidence="8">The sequence shown here is derived from an EMBL/GenBank/DDBJ whole genome shotgun (WGS) entry which is preliminary data.</text>
</comment>
<feature type="region of interest" description="Disordered" evidence="7">
    <location>
        <begin position="69"/>
        <end position="193"/>
    </location>
</feature>
<evidence type="ECO:0000313" key="8">
    <source>
        <dbReference type="EMBL" id="GAA5813913.1"/>
    </source>
</evidence>
<dbReference type="EMBL" id="BAABUK010000019">
    <property type="protein sequence ID" value="GAA5813913.1"/>
    <property type="molecule type" value="Genomic_DNA"/>
</dbReference>
<evidence type="ECO:0000256" key="4">
    <source>
        <dbReference type="ARBA" id="ARBA00023125"/>
    </source>
</evidence>
<feature type="compositionally biased region" description="Low complexity" evidence="7">
    <location>
        <begin position="157"/>
        <end position="167"/>
    </location>
</feature>
<keyword evidence="4" id="KW-0238">DNA-binding</keyword>
<evidence type="ECO:0000256" key="7">
    <source>
        <dbReference type="SAM" id="MobiDB-lite"/>
    </source>
</evidence>
<evidence type="ECO:0000256" key="5">
    <source>
        <dbReference type="ARBA" id="ARBA00023163"/>
    </source>
</evidence>
<dbReference type="PANTHER" id="PTHR13421:SF16">
    <property type="entry name" value="SNRNA-ACTIVATING PROTEIN COMPLEX SUBUNIT 3"/>
    <property type="match status" value="1"/>
</dbReference>
<feature type="compositionally biased region" description="Basic and acidic residues" evidence="7">
    <location>
        <begin position="102"/>
        <end position="122"/>
    </location>
</feature>
<name>A0ABP9Z492_9FUNG</name>
<organism evidence="8 9">
    <name type="scientific">Mucor flavus</name>
    <dbReference type="NCBI Taxonomy" id="439312"/>
    <lineage>
        <taxon>Eukaryota</taxon>
        <taxon>Fungi</taxon>
        <taxon>Fungi incertae sedis</taxon>
        <taxon>Mucoromycota</taxon>
        <taxon>Mucoromycotina</taxon>
        <taxon>Mucoromycetes</taxon>
        <taxon>Mucorales</taxon>
        <taxon>Mucorineae</taxon>
        <taxon>Mucoraceae</taxon>
        <taxon>Mucor</taxon>
    </lineage>
</organism>
<dbReference type="PANTHER" id="PTHR13421">
    <property type="entry name" value="SNRNA-ACTIVATING PROTEIN COMPLEX SUBUNIT 3"/>
    <property type="match status" value="1"/>
</dbReference>